<dbReference type="EMBL" id="JBHUOJ010000027">
    <property type="protein sequence ID" value="MFD2834024.1"/>
    <property type="molecule type" value="Genomic_DNA"/>
</dbReference>
<feature type="domain" description="Bacterial sugar transferase" evidence="8">
    <location>
        <begin position="258"/>
        <end position="442"/>
    </location>
</feature>
<evidence type="ECO:0000256" key="2">
    <source>
        <dbReference type="ARBA" id="ARBA00006464"/>
    </source>
</evidence>
<feature type="transmembrane region" description="Helical" evidence="7">
    <location>
        <begin position="97"/>
        <end position="114"/>
    </location>
</feature>
<dbReference type="InterPro" id="IPR003362">
    <property type="entry name" value="Bact_transf"/>
</dbReference>
<dbReference type="NCBIfam" id="TIGR03025">
    <property type="entry name" value="EPS_sugtrans"/>
    <property type="match status" value="1"/>
</dbReference>
<name>A0ABW5X8L7_9FLAO</name>
<evidence type="ECO:0000313" key="10">
    <source>
        <dbReference type="Proteomes" id="UP001597438"/>
    </source>
</evidence>
<evidence type="ECO:0000256" key="7">
    <source>
        <dbReference type="SAM" id="Phobius"/>
    </source>
</evidence>
<evidence type="ECO:0000256" key="5">
    <source>
        <dbReference type="ARBA" id="ARBA00022989"/>
    </source>
</evidence>
<evidence type="ECO:0000313" key="9">
    <source>
        <dbReference type="EMBL" id="MFD2834024.1"/>
    </source>
</evidence>
<dbReference type="Pfam" id="PF13727">
    <property type="entry name" value="CoA_binding_3"/>
    <property type="match status" value="1"/>
</dbReference>
<keyword evidence="3" id="KW-0808">Transferase</keyword>
<dbReference type="PANTHER" id="PTHR30576">
    <property type="entry name" value="COLANIC BIOSYNTHESIS UDP-GLUCOSE LIPID CARRIER TRANSFERASE"/>
    <property type="match status" value="1"/>
</dbReference>
<sequence length="449" mass="52300">MRGSFLIIPFSVIFNLLIINITLLSLAPEIFTGSLAIISLNISWLLIGIGLNFYNIDRTERFLSNYHKFVRHFFVFALSYFTVLAFLKKEFVPKEQILILSILFVSLTTYRLIFFEVRKWYRKRGGNFLNVVILGQNKNTLKLEEIFGNEDYGYKYFGYFSGKNTTKNYGNNLGDFSMAFSYIIENSIDEIYCAASDFSNSQLLELKQFSDNNLKRLKILPDGKGIEARAAQYEMFENIPVLNLRRSPLEKNYAKYGKRIFDLLVSSLVIILVLSWLIPVIFLLNLIESRGPVLFKQLRHGYKKNSFYCYKFRSMEINSQANSQMCIKNDTRVTRLGRILRKTSIDELPQFINVFLGEMSIVGPRPHMLLHTQSFQKDVDNYLVRHFTKPGITGLAQVKGFRGEIIRKSDIVNRTRMDIFYLEKWSVLLDVHIMYETVRNAFFGDAKAY</sequence>
<gene>
    <name evidence="9" type="ORF">ACFSYS_12065</name>
</gene>
<evidence type="ECO:0000256" key="1">
    <source>
        <dbReference type="ARBA" id="ARBA00004141"/>
    </source>
</evidence>
<comment type="similarity">
    <text evidence="2">Belongs to the bacterial sugar transferase family.</text>
</comment>
<evidence type="ECO:0000256" key="6">
    <source>
        <dbReference type="ARBA" id="ARBA00023136"/>
    </source>
</evidence>
<keyword evidence="4 7" id="KW-0812">Transmembrane</keyword>
<keyword evidence="10" id="KW-1185">Reference proteome</keyword>
<dbReference type="InterPro" id="IPR017475">
    <property type="entry name" value="EPS_sugar_tfrase"/>
</dbReference>
<comment type="caution">
    <text evidence="9">The sequence shown here is derived from an EMBL/GenBank/DDBJ whole genome shotgun (WGS) entry which is preliminary data.</text>
</comment>
<evidence type="ECO:0000259" key="8">
    <source>
        <dbReference type="Pfam" id="PF02397"/>
    </source>
</evidence>
<keyword evidence="5 7" id="KW-1133">Transmembrane helix</keyword>
<dbReference type="RefSeq" id="WP_251740802.1">
    <property type="nucleotide sequence ID" value="NZ_JBHUOJ010000027.1"/>
</dbReference>
<proteinExistence type="inferred from homology"/>
<accession>A0ABW5X8L7</accession>
<evidence type="ECO:0000256" key="3">
    <source>
        <dbReference type="ARBA" id="ARBA00022679"/>
    </source>
</evidence>
<feature type="transmembrane region" description="Helical" evidence="7">
    <location>
        <begin position="33"/>
        <end position="54"/>
    </location>
</feature>
<feature type="transmembrane region" description="Helical" evidence="7">
    <location>
        <begin position="260"/>
        <end position="287"/>
    </location>
</feature>
<feature type="transmembrane region" description="Helical" evidence="7">
    <location>
        <begin position="7"/>
        <end position="27"/>
    </location>
</feature>
<dbReference type="Proteomes" id="UP001597438">
    <property type="component" value="Unassembled WGS sequence"/>
</dbReference>
<keyword evidence="6 7" id="KW-0472">Membrane</keyword>
<feature type="transmembrane region" description="Helical" evidence="7">
    <location>
        <begin position="66"/>
        <end position="85"/>
    </location>
</feature>
<dbReference type="PANTHER" id="PTHR30576:SF0">
    <property type="entry name" value="UNDECAPRENYL-PHOSPHATE N-ACETYLGALACTOSAMINYL 1-PHOSPHATE TRANSFERASE-RELATED"/>
    <property type="match status" value="1"/>
</dbReference>
<evidence type="ECO:0000256" key="4">
    <source>
        <dbReference type="ARBA" id="ARBA00022692"/>
    </source>
</evidence>
<protein>
    <submittedName>
        <fullName evidence="9">Exopolysaccharide biosynthesis polyprenyl glycosylphosphotransferase</fullName>
    </submittedName>
</protein>
<reference evidence="10" key="1">
    <citation type="journal article" date="2019" name="Int. J. Syst. Evol. Microbiol.">
        <title>The Global Catalogue of Microorganisms (GCM) 10K type strain sequencing project: providing services to taxonomists for standard genome sequencing and annotation.</title>
        <authorList>
            <consortium name="The Broad Institute Genomics Platform"/>
            <consortium name="The Broad Institute Genome Sequencing Center for Infectious Disease"/>
            <person name="Wu L."/>
            <person name="Ma J."/>
        </authorList>
    </citation>
    <scope>NUCLEOTIDE SEQUENCE [LARGE SCALE GENOMIC DNA]</scope>
    <source>
        <strain evidence="10">KCTC 52925</strain>
    </source>
</reference>
<comment type="subcellular location">
    <subcellularLocation>
        <location evidence="1">Membrane</location>
        <topology evidence="1">Multi-pass membrane protein</topology>
    </subcellularLocation>
</comment>
<dbReference type="Pfam" id="PF02397">
    <property type="entry name" value="Bac_transf"/>
    <property type="match status" value="1"/>
</dbReference>
<organism evidence="9 10">
    <name type="scientific">Christiangramia antarctica</name>
    <dbReference type="NCBI Taxonomy" id="2058158"/>
    <lineage>
        <taxon>Bacteria</taxon>
        <taxon>Pseudomonadati</taxon>
        <taxon>Bacteroidota</taxon>
        <taxon>Flavobacteriia</taxon>
        <taxon>Flavobacteriales</taxon>
        <taxon>Flavobacteriaceae</taxon>
        <taxon>Christiangramia</taxon>
    </lineage>
</organism>